<dbReference type="EC" id="2.8.1.4" evidence="14 19"/>
<dbReference type="InterPro" id="IPR049961">
    <property type="entry name" value="ThiI_N"/>
</dbReference>
<dbReference type="InterPro" id="IPR020536">
    <property type="entry name" value="ThiI_AANH"/>
</dbReference>
<evidence type="ECO:0000256" key="8">
    <source>
        <dbReference type="ARBA" id="ARBA00022884"/>
    </source>
</evidence>
<evidence type="ECO:0000256" key="3">
    <source>
        <dbReference type="ARBA" id="ARBA00022490"/>
    </source>
</evidence>
<name>A0A7X0VTB1_9BACL</name>
<dbReference type="FunFam" id="3.40.50.620:FF:000053">
    <property type="entry name" value="Probable tRNA sulfurtransferase"/>
    <property type="match status" value="1"/>
</dbReference>
<dbReference type="InterPro" id="IPR003720">
    <property type="entry name" value="tRNA_STrfase"/>
</dbReference>
<comment type="catalytic activity">
    <reaction evidence="10 19">
        <text>[ThiI sulfur-carrier protein]-S-sulfanyl-L-cysteine + a uridine in tRNA + 2 reduced [2Fe-2S]-[ferredoxin] + ATP + H(+) = [ThiI sulfur-carrier protein]-L-cysteine + a 4-thiouridine in tRNA + 2 oxidized [2Fe-2S]-[ferredoxin] + AMP + diphosphate</text>
        <dbReference type="Rhea" id="RHEA:24176"/>
        <dbReference type="Rhea" id="RHEA-COMP:10000"/>
        <dbReference type="Rhea" id="RHEA-COMP:10001"/>
        <dbReference type="Rhea" id="RHEA-COMP:13337"/>
        <dbReference type="Rhea" id="RHEA-COMP:13338"/>
        <dbReference type="Rhea" id="RHEA-COMP:13339"/>
        <dbReference type="Rhea" id="RHEA-COMP:13340"/>
        <dbReference type="ChEBI" id="CHEBI:15378"/>
        <dbReference type="ChEBI" id="CHEBI:29950"/>
        <dbReference type="ChEBI" id="CHEBI:30616"/>
        <dbReference type="ChEBI" id="CHEBI:33019"/>
        <dbReference type="ChEBI" id="CHEBI:33737"/>
        <dbReference type="ChEBI" id="CHEBI:33738"/>
        <dbReference type="ChEBI" id="CHEBI:61963"/>
        <dbReference type="ChEBI" id="CHEBI:65315"/>
        <dbReference type="ChEBI" id="CHEBI:136798"/>
        <dbReference type="ChEBI" id="CHEBI:456215"/>
        <dbReference type="EC" id="2.8.1.4"/>
    </reaction>
</comment>
<dbReference type="PANTHER" id="PTHR43209">
    <property type="entry name" value="TRNA SULFURTRANSFERASE"/>
    <property type="match status" value="1"/>
</dbReference>
<feature type="region of interest" description="Disordered" evidence="20">
    <location>
        <begin position="391"/>
        <end position="441"/>
    </location>
</feature>
<dbReference type="GO" id="GO:0000049">
    <property type="term" value="F:tRNA binding"/>
    <property type="evidence" value="ECO:0007669"/>
    <property type="project" value="UniProtKB-UniRule"/>
</dbReference>
<dbReference type="UniPathway" id="UPA00060"/>
<feature type="binding site" evidence="19">
    <location>
        <position position="265"/>
    </location>
    <ligand>
        <name>ATP</name>
        <dbReference type="ChEBI" id="CHEBI:30616"/>
    </ligand>
</feature>
<evidence type="ECO:0000256" key="11">
    <source>
        <dbReference type="ARBA" id="ARBA00052330"/>
    </source>
</evidence>
<keyword evidence="5 19" id="KW-0808">Transferase</keyword>
<comment type="function">
    <text evidence="12 19">Catalyzes the ATP-dependent transfer of a sulfur to tRNA to produce 4-thiouridine in position 8 of tRNAs, which functions as a near-UV photosensor. Also catalyzes the transfer of sulfur to the sulfur carrier protein ThiS, forming ThiS-thiocarboxylate. This is a step in the synthesis of thiazole, in the thiamine biosynthesis pathway. The sulfur is donated as persulfide by IscS.</text>
</comment>
<dbReference type="PROSITE" id="PS51165">
    <property type="entry name" value="THUMP"/>
    <property type="match status" value="1"/>
</dbReference>
<dbReference type="InterPro" id="IPR054173">
    <property type="entry name" value="ThiI_fer"/>
</dbReference>
<keyword evidence="3 19" id="KW-0963">Cytoplasm</keyword>
<keyword evidence="7 19" id="KW-0067">ATP-binding</keyword>
<dbReference type="InterPro" id="IPR049962">
    <property type="entry name" value="THUMP_ThiI"/>
</dbReference>
<dbReference type="Pfam" id="PF02926">
    <property type="entry name" value="THUMP"/>
    <property type="match status" value="1"/>
</dbReference>
<evidence type="ECO:0000256" key="20">
    <source>
        <dbReference type="SAM" id="MobiDB-lite"/>
    </source>
</evidence>
<gene>
    <name evidence="19 22" type="primary">thiI</name>
    <name evidence="22" type="ORF">H7C18_02085</name>
</gene>
<evidence type="ECO:0000256" key="6">
    <source>
        <dbReference type="ARBA" id="ARBA00022741"/>
    </source>
</evidence>
<dbReference type="GO" id="GO:0009228">
    <property type="term" value="P:thiamine biosynthetic process"/>
    <property type="evidence" value="ECO:0007669"/>
    <property type="project" value="UniProtKB-KW"/>
</dbReference>
<feature type="binding site" evidence="19">
    <location>
        <begin position="208"/>
        <end position="209"/>
    </location>
    <ligand>
        <name>ATP</name>
        <dbReference type="ChEBI" id="CHEBI:30616"/>
    </ligand>
</feature>
<dbReference type="SUPFAM" id="SSF52402">
    <property type="entry name" value="Adenine nucleotide alpha hydrolases-like"/>
    <property type="match status" value="1"/>
</dbReference>
<evidence type="ECO:0000313" key="23">
    <source>
        <dbReference type="Proteomes" id="UP000564644"/>
    </source>
</evidence>
<evidence type="ECO:0000256" key="18">
    <source>
        <dbReference type="ARBA" id="ARBA00080570"/>
    </source>
</evidence>
<feature type="compositionally biased region" description="Low complexity" evidence="20">
    <location>
        <begin position="419"/>
        <end position="435"/>
    </location>
</feature>
<evidence type="ECO:0000259" key="21">
    <source>
        <dbReference type="PROSITE" id="PS51165"/>
    </source>
</evidence>
<keyword evidence="9 19" id="KW-0784">Thiamine biosynthesis</keyword>
<dbReference type="Gene3D" id="3.30.2130.30">
    <property type="match status" value="1"/>
</dbReference>
<comment type="pathway">
    <text evidence="2 19">Cofactor biosynthesis; thiamine diphosphate biosynthesis.</text>
</comment>
<keyword evidence="23" id="KW-1185">Reference proteome</keyword>
<organism evidence="22 23">
    <name type="scientific">Cohnella zeiphila</name>
    <dbReference type="NCBI Taxonomy" id="2761120"/>
    <lineage>
        <taxon>Bacteria</taxon>
        <taxon>Bacillati</taxon>
        <taxon>Bacillota</taxon>
        <taxon>Bacilli</taxon>
        <taxon>Bacillales</taxon>
        <taxon>Paenibacillaceae</taxon>
        <taxon>Cohnella</taxon>
    </lineage>
</organism>
<dbReference type="CDD" id="cd11716">
    <property type="entry name" value="THUMP_ThiI"/>
    <property type="match status" value="1"/>
</dbReference>
<keyword evidence="6 19" id="KW-0547">Nucleotide-binding</keyword>
<comment type="subcellular location">
    <subcellularLocation>
        <location evidence="1 19">Cytoplasm</location>
    </subcellularLocation>
</comment>
<comment type="similarity">
    <text evidence="13 19">Belongs to the ThiI family.</text>
</comment>
<dbReference type="GO" id="GO:0002937">
    <property type="term" value="P:tRNA 4-thiouridine biosynthesis"/>
    <property type="evidence" value="ECO:0007669"/>
    <property type="project" value="TreeGrafter"/>
</dbReference>
<evidence type="ECO:0000256" key="15">
    <source>
        <dbReference type="ARBA" id="ARBA00071867"/>
    </source>
</evidence>
<feature type="binding site" evidence="19">
    <location>
        <position position="287"/>
    </location>
    <ligand>
        <name>ATP</name>
        <dbReference type="ChEBI" id="CHEBI:30616"/>
    </ligand>
</feature>
<dbReference type="RefSeq" id="WP_185127353.1">
    <property type="nucleotide sequence ID" value="NZ_JACJVO010000002.1"/>
</dbReference>
<dbReference type="InterPro" id="IPR014729">
    <property type="entry name" value="Rossmann-like_a/b/a_fold"/>
</dbReference>
<dbReference type="Pfam" id="PF02568">
    <property type="entry name" value="ThiI"/>
    <property type="match status" value="1"/>
</dbReference>
<evidence type="ECO:0000256" key="2">
    <source>
        <dbReference type="ARBA" id="ARBA00004948"/>
    </source>
</evidence>
<evidence type="ECO:0000256" key="17">
    <source>
        <dbReference type="ARBA" id="ARBA00077849"/>
    </source>
</evidence>
<keyword evidence="4 19" id="KW-0820">tRNA-binding</keyword>
<dbReference type="Gene3D" id="3.40.50.620">
    <property type="entry name" value="HUPs"/>
    <property type="match status" value="1"/>
</dbReference>
<evidence type="ECO:0000256" key="9">
    <source>
        <dbReference type="ARBA" id="ARBA00022977"/>
    </source>
</evidence>
<dbReference type="PANTHER" id="PTHR43209:SF1">
    <property type="entry name" value="TRNA SULFURTRANSFERASE"/>
    <property type="match status" value="1"/>
</dbReference>
<evidence type="ECO:0000256" key="14">
    <source>
        <dbReference type="ARBA" id="ARBA00066827"/>
    </source>
</evidence>
<evidence type="ECO:0000256" key="4">
    <source>
        <dbReference type="ARBA" id="ARBA00022555"/>
    </source>
</evidence>
<evidence type="ECO:0000256" key="5">
    <source>
        <dbReference type="ARBA" id="ARBA00022679"/>
    </source>
</evidence>
<evidence type="ECO:0000313" key="22">
    <source>
        <dbReference type="EMBL" id="MBB6729684.1"/>
    </source>
</evidence>
<reference evidence="22 23" key="1">
    <citation type="submission" date="2020-08" db="EMBL/GenBank/DDBJ databases">
        <title>Cohnella phylogeny.</title>
        <authorList>
            <person name="Dunlap C."/>
        </authorList>
    </citation>
    <scope>NUCLEOTIDE SEQUENCE [LARGE SCALE GENOMIC DNA]</scope>
    <source>
        <strain evidence="22 23">CBP 2801</strain>
    </source>
</reference>
<comment type="caution">
    <text evidence="22">The sequence shown here is derived from an EMBL/GenBank/DDBJ whole genome shotgun (WGS) entry which is preliminary data.</text>
</comment>
<dbReference type="GO" id="GO:0005829">
    <property type="term" value="C:cytosol"/>
    <property type="evidence" value="ECO:0007669"/>
    <property type="project" value="TreeGrafter"/>
</dbReference>
<dbReference type="GO" id="GO:0004810">
    <property type="term" value="F:CCA tRNA nucleotidyltransferase activity"/>
    <property type="evidence" value="ECO:0007669"/>
    <property type="project" value="InterPro"/>
</dbReference>
<evidence type="ECO:0000256" key="10">
    <source>
        <dbReference type="ARBA" id="ARBA00050570"/>
    </source>
</evidence>
<evidence type="ECO:0000256" key="13">
    <source>
        <dbReference type="ARBA" id="ARBA00061472"/>
    </source>
</evidence>
<feature type="binding site" evidence="19">
    <location>
        <begin position="183"/>
        <end position="184"/>
    </location>
    <ligand>
        <name>ATP</name>
        <dbReference type="ChEBI" id="CHEBI:30616"/>
    </ligand>
</feature>
<protein>
    <recommendedName>
        <fullName evidence="15 19">Probable tRNA sulfurtransferase</fullName>
        <ecNumber evidence="14 19">2.8.1.4</ecNumber>
    </recommendedName>
    <alternativeName>
        <fullName evidence="16 19">Sulfur carrier protein ThiS sulfurtransferase</fullName>
    </alternativeName>
    <alternativeName>
        <fullName evidence="17 19">Thiamine biosynthesis protein ThiI</fullName>
    </alternativeName>
    <alternativeName>
        <fullName evidence="18 19">tRNA 4-thiouridine synthase</fullName>
    </alternativeName>
</protein>
<feature type="binding site" evidence="19">
    <location>
        <position position="296"/>
    </location>
    <ligand>
        <name>ATP</name>
        <dbReference type="ChEBI" id="CHEBI:30616"/>
    </ligand>
</feature>
<dbReference type="InterPro" id="IPR004114">
    <property type="entry name" value="THUMP_dom"/>
</dbReference>
<keyword evidence="8 19" id="KW-0694">RNA-binding</keyword>
<evidence type="ECO:0000256" key="7">
    <source>
        <dbReference type="ARBA" id="ARBA00022840"/>
    </source>
</evidence>
<dbReference type="Proteomes" id="UP000564644">
    <property type="component" value="Unassembled WGS sequence"/>
</dbReference>
<dbReference type="GO" id="GO:0140741">
    <property type="term" value="F:tRNA-uracil-4 sulfurtransferase activity"/>
    <property type="evidence" value="ECO:0007669"/>
    <property type="project" value="UniProtKB-EC"/>
</dbReference>
<comment type="catalytic activity">
    <reaction evidence="11 19">
        <text>[ThiS sulfur-carrier protein]-C-terminal Gly-Gly-AMP + S-sulfanyl-L-cysteinyl-[cysteine desulfurase] + AH2 = [ThiS sulfur-carrier protein]-C-terminal-Gly-aminoethanethioate + L-cysteinyl-[cysteine desulfurase] + A + AMP + 2 H(+)</text>
        <dbReference type="Rhea" id="RHEA:43340"/>
        <dbReference type="Rhea" id="RHEA-COMP:12157"/>
        <dbReference type="Rhea" id="RHEA-COMP:12158"/>
        <dbReference type="Rhea" id="RHEA-COMP:12910"/>
        <dbReference type="Rhea" id="RHEA-COMP:19908"/>
        <dbReference type="ChEBI" id="CHEBI:13193"/>
        <dbReference type="ChEBI" id="CHEBI:15378"/>
        <dbReference type="ChEBI" id="CHEBI:17499"/>
        <dbReference type="ChEBI" id="CHEBI:29950"/>
        <dbReference type="ChEBI" id="CHEBI:61963"/>
        <dbReference type="ChEBI" id="CHEBI:90618"/>
        <dbReference type="ChEBI" id="CHEBI:232372"/>
        <dbReference type="ChEBI" id="CHEBI:456215"/>
    </reaction>
</comment>
<evidence type="ECO:0000256" key="12">
    <source>
        <dbReference type="ARBA" id="ARBA00058382"/>
    </source>
</evidence>
<proteinExistence type="inferred from homology"/>
<evidence type="ECO:0000256" key="19">
    <source>
        <dbReference type="HAMAP-Rule" id="MF_00021"/>
    </source>
</evidence>
<accession>A0A7X0VTB1</accession>
<evidence type="ECO:0000256" key="1">
    <source>
        <dbReference type="ARBA" id="ARBA00004496"/>
    </source>
</evidence>
<sequence length="441" mass="48390">MNYDLIVVRLGEVTIKGRNRGRFEGLMMSRIREALAKWPALAFERGYGRVYIRLNGESFEEIKDRLKDVFGLHSFSPAVRTGHDLEDIRAGALAVIRELKPAPQTFKVTVKRAWKAYPHDSQEMNHLIGAHVLRQTPNLKVDVHHPDVELKADIQPEGVYLTCGAIPGAGGFPLGMNGKAMLLLSGGIDSPVAGWLTMRKGLEIEAVHFHSYPYTSEQATEKVVTLTQRLAHYGGRIKLHLVPFTELQTRMAQSGHDHLIITLMRRTMLRIAERLAEKSGALALVTGDSLGQVASQTLGSMNVIGRTVSMPLLRPLVMMDKQEIIEIAGRIGTFETSILPYEDCCTLFVPKSPATNPNLRIVEKAERMLGGELERLIDEAVNGTETIVMTSKGRATGGGAPKPMAEQRKQADSGEIGRPAGTDGAAEPEGAPASSSEDRWF</sequence>
<dbReference type="Pfam" id="PF22025">
    <property type="entry name" value="ThiI_fer"/>
    <property type="match status" value="1"/>
</dbReference>
<dbReference type="AlphaFoldDB" id="A0A7X0VTB1"/>
<feature type="domain" description="THUMP" evidence="21">
    <location>
        <begin position="60"/>
        <end position="165"/>
    </location>
</feature>
<dbReference type="HAMAP" id="MF_00021">
    <property type="entry name" value="ThiI"/>
    <property type="match status" value="1"/>
</dbReference>
<evidence type="ECO:0000256" key="16">
    <source>
        <dbReference type="ARBA" id="ARBA00075337"/>
    </source>
</evidence>
<dbReference type="GO" id="GO:0052837">
    <property type="term" value="P:thiazole biosynthetic process"/>
    <property type="evidence" value="ECO:0007669"/>
    <property type="project" value="TreeGrafter"/>
</dbReference>
<dbReference type="EMBL" id="JACJVO010000002">
    <property type="protein sequence ID" value="MBB6729684.1"/>
    <property type="molecule type" value="Genomic_DNA"/>
</dbReference>
<dbReference type="GO" id="GO:0009229">
    <property type="term" value="P:thiamine diphosphate biosynthetic process"/>
    <property type="evidence" value="ECO:0007669"/>
    <property type="project" value="UniProtKB-UniRule"/>
</dbReference>
<dbReference type="InterPro" id="IPR050102">
    <property type="entry name" value="tRNA_sulfurtransferase_ThiI"/>
</dbReference>
<dbReference type="GO" id="GO:0005524">
    <property type="term" value="F:ATP binding"/>
    <property type="evidence" value="ECO:0007669"/>
    <property type="project" value="UniProtKB-UniRule"/>
</dbReference>
<dbReference type="SMART" id="SM00981">
    <property type="entry name" value="THUMP"/>
    <property type="match status" value="1"/>
</dbReference>
<dbReference type="NCBIfam" id="TIGR00342">
    <property type="entry name" value="tRNA uracil 4-sulfurtransferase ThiI"/>
    <property type="match status" value="1"/>
</dbReference>
<dbReference type="SUPFAM" id="SSF143437">
    <property type="entry name" value="THUMP domain-like"/>
    <property type="match status" value="1"/>
</dbReference>
<dbReference type="CDD" id="cd01712">
    <property type="entry name" value="PPase_ThiI"/>
    <property type="match status" value="1"/>
</dbReference>